<evidence type="ECO:0000256" key="1">
    <source>
        <dbReference type="ARBA" id="ARBA00009995"/>
    </source>
</evidence>
<name>A0A921R676_SORBI</name>
<dbReference type="PROSITE" id="PS00375">
    <property type="entry name" value="UDPGT"/>
    <property type="match status" value="1"/>
</dbReference>
<dbReference type="Gramene" id="EES07196">
    <property type="protein sequence ID" value="EES07196"/>
    <property type="gene ID" value="SORBI_3004G224400"/>
</dbReference>
<dbReference type="InterPro" id="IPR058980">
    <property type="entry name" value="Glyco_transf_N"/>
</dbReference>
<dbReference type="Pfam" id="PF26168">
    <property type="entry name" value="Glyco_transf_N"/>
    <property type="match status" value="1"/>
</dbReference>
<comment type="similarity">
    <text evidence="1 3">Belongs to the UDP-glycosyltransferase family.</text>
</comment>
<dbReference type="FunFam" id="3.40.50.2000:FF:000386">
    <property type="entry name" value="Glycosyltransferase"/>
    <property type="match status" value="1"/>
</dbReference>
<evidence type="ECO:0000313" key="7">
    <source>
        <dbReference type="EMBL" id="KAG0533975.1"/>
    </source>
</evidence>
<sequence length="531" mass="56936">MGAEAEHVAVRRPAAATVVLVPFPAQGHISPMLRLARALAGRGVAAIVAVPDFVHRRLVSACGHQVGVGVELASIDSGVPDDGVGEPPGFAGFARAMEHHMPTSLESMLTTRRGLAGRGVACLVADVLASWAVPVAARCGVPAVGFWTAMLATYRVVAAIPELIDKGLISDHGIPISTKRLNTGEEHKVNGDHQKTGDSLHVLPAQLGLSTAELPWLVGDAACQKSRFTFWLQTMERAKSFRSILVNTFPVEAAGAGAGDGDDTGTDASQVLQVGPLLPPPSGGFDDGRITKGDLLHDSPAAPRRRRSTSSKNPSMWQADETCVEWLDEQRAGSVIYVSFGSWVASIGRDAIGELALGLEATARPFLWALKDEPSWREGLPRQYAEAVAGRGKIVAWAPQEDVLRHSAVGCYLTHCGWNSTLEAIQHGVRLLCYPVSGDQFINCAYIVKVWETGIRLCSTKRSVVEDCVERIMEGEEGRRMQEKVDELRKRVVMGEARCAANGNLDSFVDGIMRNDHLLAQPSALTCAHAC</sequence>
<dbReference type="FunFam" id="3.40.50.2000:FF:000122">
    <property type="entry name" value="Glycosyltransferase"/>
    <property type="match status" value="1"/>
</dbReference>
<gene>
    <name evidence="7" type="ORF">BDA96_04G238900</name>
</gene>
<protein>
    <recommendedName>
        <fullName evidence="4">Glycosyltransferase</fullName>
        <ecNumber evidence="4">2.4.1.-</ecNumber>
    </recommendedName>
</protein>
<evidence type="ECO:0000313" key="8">
    <source>
        <dbReference type="Proteomes" id="UP000807115"/>
    </source>
</evidence>
<evidence type="ECO:0000256" key="2">
    <source>
        <dbReference type="ARBA" id="ARBA00022679"/>
    </source>
</evidence>
<dbReference type="SUPFAM" id="SSF53756">
    <property type="entry name" value="UDP-Glycosyltransferase/glycogen phosphorylase"/>
    <property type="match status" value="1"/>
</dbReference>
<dbReference type="Gene3D" id="3.40.50.2000">
    <property type="entry name" value="Glycogen Phosphorylase B"/>
    <property type="match status" value="2"/>
</dbReference>
<evidence type="ECO:0000256" key="3">
    <source>
        <dbReference type="RuleBase" id="RU003718"/>
    </source>
</evidence>
<dbReference type="CDD" id="cd03784">
    <property type="entry name" value="GT1_Gtf-like"/>
    <property type="match status" value="1"/>
</dbReference>
<dbReference type="OrthoDB" id="5835829at2759"/>
<proteinExistence type="inferred from homology"/>
<dbReference type="KEGG" id="sbi:8066187"/>
<dbReference type="OMA" id="RRIVANM"/>
<keyword evidence="3" id="KW-0328">Glycosyltransferase</keyword>
<feature type="compositionally biased region" description="Basic and acidic residues" evidence="5">
    <location>
        <begin position="286"/>
        <end position="297"/>
    </location>
</feature>
<dbReference type="GO" id="GO:0008194">
    <property type="term" value="F:UDP-glycosyltransferase activity"/>
    <property type="evidence" value="ECO:0007669"/>
    <property type="project" value="InterPro"/>
</dbReference>
<dbReference type="EMBL" id="CM027683">
    <property type="protein sequence ID" value="KAG0533975.1"/>
    <property type="molecule type" value="Genomic_DNA"/>
</dbReference>
<dbReference type="PANTHER" id="PTHR11926">
    <property type="entry name" value="GLUCOSYL/GLUCURONOSYL TRANSFERASES"/>
    <property type="match status" value="1"/>
</dbReference>
<reference evidence="7" key="2">
    <citation type="submission" date="2020-10" db="EMBL/GenBank/DDBJ databases">
        <authorList>
            <person name="Cooper E.A."/>
            <person name="Brenton Z.W."/>
            <person name="Flinn B.S."/>
            <person name="Jenkins J."/>
            <person name="Shu S."/>
            <person name="Flowers D."/>
            <person name="Luo F."/>
            <person name="Wang Y."/>
            <person name="Xia P."/>
            <person name="Barry K."/>
            <person name="Daum C."/>
            <person name="Lipzen A."/>
            <person name="Yoshinaga Y."/>
            <person name="Schmutz J."/>
            <person name="Saski C."/>
            <person name="Vermerris W."/>
            <person name="Kresovich S."/>
        </authorList>
    </citation>
    <scope>NUCLEOTIDE SEQUENCE</scope>
</reference>
<dbReference type="Pfam" id="PF00201">
    <property type="entry name" value="UDPGT"/>
    <property type="match status" value="1"/>
</dbReference>
<comment type="caution">
    <text evidence="7">The sequence shown here is derived from an EMBL/GenBank/DDBJ whole genome shotgun (WGS) entry which is preliminary data.</text>
</comment>
<dbReference type="InterPro" id="IPR002213">
    <property type="entry name" value="UDP_glucos_trans"/>
</dbReference>
<keyword evidence="2 3" id="KW-0808">Transferase</keyword>
<reference evidence="7" key="1">
    <citation type="journal article" date="2019" name="BMC Genomics">
        <title>A new reference genome for Sorghum bicolor reveals high levels of sequence similarity between sweet and grain genotypes: implications for the genetics of sugar metabolism.</title>
        <authorList>
            <person name="Cooper E.A."/>
            <person name="Brenton Z.W."/>
            <person name="Flinn B.S."/>
            <person name="Jenkins J."/>
            <person name="Shu S."/>
            <person name="Flowers D."/>
            <person name="Luo F."/>
            <person name="Wang Y."/>
            <person name="Xia P."/>
            <person name="Barry K."/>
            <person name="Daum C."/>
            <person name="Lipzen A."/>
            <person name="Yoshinaga Y."/>
            <person name="Schmutz J."/>
            <person name="Saski C."/>
            <person name="Vermerris W."/>
            <person name="Kresovich S."/>
        </authorList>
    </citation>
    <scope>NUCLEOTIDE SEQUENCE</scope>
</reference>
<organism evidence="7 8">
    <name type="scientific">Sorghum bicolor</name>
    <name type="common">Sorghum</name>
    <name type="synonym">Sorghum vulgare</name>
    <dbReference type="NCBI Taxonomy" id="4558"/>
    <lineage>
        <taxon>Eukaryota</taxon>
        <taxon>Viridiplantae</taxon>
        <taxon>Streptophyta</taxon>
        <taxon>Embryophyta</taxon>
        <taxon>Tracheophyta</taxon>
        <taxon>Spermatophyta</taxon>
        <taxon>Magnoliopsida</taxon>
        <taxon>Liliopsida</taxon>
        <taxon>Poales</taxon>
        <taxon>Poaceae</taxon>
        <taxon>PACMAD clade</taxon>
        <taxon>Panicoideae</taxon>
        <taxon>Andropogonodae</taxon>
        <taxon>Andropogoneae</taxon>
        <taxon>Sorghinae</taxon>
        <taxon>Sorghum</taxon>
    </lineage>
</organism>
<feature type="region of interest" description="Disordered" evidence="5">
    <location>
        <begin position="282"/>
        <end position="316"/>
    </location>
</feature>
<evidence type="ECO:0000256" key="4">
    <source>
        <dbReference type="RuleBase" id="RU362057"/>
    </source>
</evidence>
<dbReference type="EC" id="2.4.1.-" evidence="4"/>
<dbReference type="PANTHER" id="PTHR11926:SF1402">
    <property type="entry name" value="GLYCOSYLTRANSFERASE"/>
    <property type="match status" value="1"/>
</dbReference>
<dbReference type="AlphaFoldDB" id="A0A921R676"/>
<evidence type="ECO:0000256" key="5">
    <source>
        <dbReference type="SAM" id="MobiDB-lite"/>
    </source>
</evidence>
<evidence type="ECO:0000259" key="6">
    <source>
        <dbReference type="Pfam" id="PF26168"/>
    </source>
</evidence>
<dbReference type="InterPro" id="IPR035595">
    <property type="entry name" value="UDP_glycos_trans_CS"/>
</dbReference>
<accession>A0A921R676</accession>
<feature type="domain" description="Glycosyltransferase N-terminal" evidence="6">
    <location>
        <begin position="17"/>
        <end position="49"/>
    </location>
</feature>
<dbReference type="Proteomes" id="UP000807115">
    <property type="component" value="Chromosome 4"/>
</dbReference>